<accession>A0A6N8E9W9</accession>
<organism evidence="1 2">
    <name type="scientific">Allochromatium palmeri</name>
    <dbReference type="NCBI Taxonomy" id="231048"/>
    <lineage>
        <taxon>Bacteria</taxon>
        <taxon>Pseudomonadati</taxon>
        <taxon>Pseudomonadota</taxon>
        <taxon>Gammaproteobacteria</taxon>
        <taxon>Chromatiales</taxon>
        <taxon>Chromatiaceae</taxon>
        <taxon>Allochromatium</taxon>
    </lineage>
</organism>
<reference evidence="1 2" key="1">
    <citation type="submission" date="2019-11" db="EMBL/GenBank/DDBJ databases">
        <title>Whole-genome sequence of the anaerobic purple sulfur bacterium Allochromatium palmeri DSM 15591.</title>
        <authorList>
            <person name="Kyndt J.A."/>
            <person name="Meyer T.E."/>
        </authorList>
    </citation>
    <scope>NUCLEOTIDE SEQUENCE [LARGE SCALE GENOMIC DNA]</scope>
    <source>
        <strain evidence="1 2">DSM 15591</strain>
    </source>
</reference>
<dbReference type="Gene3D" id="3.40.190.10">
    <property type="entry name" value="Periplasmic binding protein-like II"/>
    <property type="match status" value="1"/>
</dbReference>
<sequence>MVSVRLGALMLLYYRKDLLDKHGFAPPETWADLERIARVILEREADPQLAGFVWQGSAYEGLTCNALEWIDSYRGGTIIDLYARPLAPRSSRPNSVWSRISRRCWRSH</sequence>
<dbReference type="Proteomes" id="UP000434044">
    <property type="component" value="Unassembled WGS sequence"/>
</dbReference>
<dbReference type="OrthoDB" id="9808332at2"/>
<name>A0A6N8E9W9_9GAMM</name>
<keyword evidence="2" id="KW-1185">Reference proteome</keyword>
<dbReference type="RefSeq" id="WP_155448202.1">
    <property type="nucleotide sequence ID" value="NZ_WNKT01000001.1"/>
</dbReference>
<proteinExistence type="predicted"/>
<evidence type="ECO:0000313" key="2">
    <source>
        <dbReference type="Proteomes" id="UP000434044"/>
    </source>
</evidence>
<dbReference type="AlphaFoldDB" id="A0A6N8E9W9"/>
<dbReference type="SUPFAM" id="SSF53850">
    <property type="entry name" value="Periplasmic binding protein-like II"/>
    <property type="match status" value="1"/>
</dbReference>
<gene>
    <name evidence="1" type="ORF">GJ668_00805</name>
</gene>
<dbReference type="EMBL" id="WNKT01000001">
    <property type="protein sequence ID" value="MTW19629.1"/>
    <property type="molecule type" value="Genomic_DNA"/>
</dbReference>
<comment type="caution">
    <text evidence="1">The sequence shown here is derived from an EMBL/GenBank/DDBJ whole genome shotgun (WGS) entry which is preliminary data.</text>
</comment>
<evidence type="ECO:0000313" key="1">
    <source>
        <dbReference type="EMBL" id="MTW19629.1"/>
    </source>
</evidence>
<protein>
    <submittedName>
        <fullName evidence="1">Extracellular solute-binding protein</fullName>
    </submittedName>
</protein>